<dbReference type="SMART" id="SM00408">
    <property type="entry name" value="IGc2"/>
    <property type="match status" value="2"/>
</dbReference>
<dbReference type="SUPFAM" id="SSF48726">
    <property type="entry name" value="Immunoglobulin"/>
    <property type="match status" value="3"/>
</dbReference>
<dbReference type="EMBL" id="REGW02000023">
    <property type="protein sequence ID" value="KAE8279478.1"/>
    <property type="molecule type" value="Genomic_DNA"/>
</dbReference>
<dbReference type="InterPro" id="IPR036179">
    <property type="entry name" value="Ig-like_dom_sf"/>
</dbReference>
<dbReference type="InterPro" id="IPR013783">
    <property type="entry name" value="Ig-like_fold"/>
</dbReference>
<dbReference type="InterPro" id="IPR050488">
    <property type="entry name" value="Ig_Fc_receptor"/>
</dbReference>
<dbReference type="CDD" id="cd00096">
    <property type="entry name" value="Ig"/>
    <property type="match status" value="1"/>
</dbReference>
<dbReference type="GO" id="GO:0006955">
    <property type="term" value="P:immune response"/>
    <property type="evidence" value="ECO:0007669"/>
    <property type="project" value="TreeGrafter"/>
</dbReference>
<gene>
    <name evidence="5" type="ORF">D5F01_LYC23067</name>
</gene>
<dbReference type="Pfam" id="PF13895">
    <property type="entry name" value="Ig_2"/>
    <property type="match status" value="1"/>
</dbReference>
<dbReference type="InterPro" id="IPR007110">
    <property type="entry name" value="Ig-like_dom"/>
</dbReference>
<feature type="domain" description="Ig-like" evidence="4">
    <location>
        <begin position="1"/>
        <end position="56"/>
    </location>
</feature>
<feature type="region of interest" description="Disordered" evidence="3">
    <location>
        <begin position="262"/>
        <end position="282"/>
    </location>
</feature>
<name>A0A6G0HJQ8_LARCR</name>
<dbReference type="SMART" id="SM00409">
    <property type="entry name" value="IG"/>
    <property type="match status" value="3"/>
</dbReference>
<organism evidence="5 6">
    <name type="scientific">Larimichthys crocea</name>
    <name type="common">Large yellow croaker</name>
    <name type="synonym">Pseudosciaena crocea</name>
    <dbReference type="NCBI Taxonomy" id="215358"/>
    <lineage>
        <taxon>Eukaryota</taxon>
        <taxon>Metazoa</taxon>
        <taxon>Chordata</taxon>
        <taxon>Craniata</taxon>
        <taxon>Vertebrata</taxon>
        <taxon>Euteleostomi</taxon>
        <taxon>Actinopterygii</taxon>
        <taxon>Neopterygii</taxon>
        <taxon>Teleostei</taxon>
        <taxon>Neoteleostei</taxon>
        <taxon>Acanthomorphata</taxon>
        <taxon>Eupercaria</taxon>
        <taxon>Sciaenidae</taxon>
        <taxon>Larimichthys</taxon>
    </lineage>
</organism>
<evidence type="ECO:0000313" key="5">
    <source>
        <dbReference type="EMBL" id="KAE8279478.1"/>
    </source>
</evidence>
<protein>
    <submittedName>
        <fullName evidence="5">Protein sidekick-like protein Neuronal IgCAM protein 4</fullName>
    </submittedName>
</protein>
<dbReference type="PANTHER" id="PTHR11481:SF64">
    <property type="entry name" value="FC RECEPTOR-LIKE PROTEIN 4"/>
    <property type="match status" value="1"/>
</dbReference>
<keyword evidence="6" id="KW-1185">Reference proteome</keyword>
<evidence type="ECO:0000259" key="4">
    <source>
        <dbReference type="PROSITE" id="PS50835"/>
    </source>
</evidence>
<dbReference type="GO" id="GO:0004888">
    <property type="term" value="F:transmembrane signaling receptor activity"/>
    <property type="evidence" value="ECO:0007669"/>
    <property type="project" value="TreeGrafter"/>
</dbReference>
<proteinExistence type="predicted"/>
<evidence type="ECO:0000256" key="3">
    <source>
        <dbReference type="SAM" id="MobiDB-lite"/>
    </source>
</evidence>
<feature type="domain" description="Ig-like" evidence="4">
    <location>
        <begin position="180"/>
        <end position="258"/>
    </location>
</feature>
<dbReference type="AlphaFoldDB" id="A0A6G0HJQ8"/>
<keyword evidence="2" id="KW-1015">Disulfide bond</keyword>
<dbReference type="Gene3D" id="2.60.40.10">
    <property type="entry name" value="Immunoglobulins"/>
    <property type="match status" value="3"/>
</dbReference>
<reference evidence="5 6" key="1">
    <citation type="submission" date="2019-07" db="EMBL/GenBank/DDBJ databases">
        <title>Chromosome genome assembly for large yellow croaker.</title>
        <authorList>
            <person name="Xiao S."/>
        </authorList>
    </citation>
    <scope>NUCLEOTIDE SEQUENCE [LARGE SCALE GENOMIC DNA]</scope>
    <source>
        <strain evidence="5">JMULYC20181020</strain>
        <tissue evidence="5">Muscle</tissue>
    </source>
</reference>
<dbReference type="InterPro" id="IPR003598">
    <property type="entry name" value="Ig_sub2"/>
</dbReference>
<dbReference type="PROSITE" id="PS50835">
    <property type="entry name" value="IG_LIKE"/>
    <property type="match status" value="2"/>
</dbReference>
<accession>A0A6G0HJQ8</accession>
<keyword evidence="1" id="KW-0732">Signal</keyword>
<dbReference type="GO" id="GO:0009897">
    <property type="term" value="C:external side of plasma membrane"/>
    <property type="evidence" value="ECO:0007669"/>
    <property type="project" value="TreeGrafter"/>
</dbReference>
<evidence type="ECO:0000256" key="2">
    <source>
        <dbReference type="ARBA" id="ARBA00023157"/>
    </source>
</evidence>
<dbReference type="PANTHER" id="PTHR11481">
    <property type="entry name" value="IMMUNOGLOBULIN FC RECEPTOR"/>
    <property type="match status" value="1"/>
</dbReference>
<dbReference type="GO" id="GO:0007166">
    <property type="term" value="P:cell surface receptor signaling pathway"/>
    <property type="evidence" value="ECO:0007669"/>
    <property type="project" value="TreeGrafter"/>
</dbReference>
<evidence type="ECO:0000313" key="6">
    <source>
        <dbReference type="Proteomes" id="UP000424527"/>
    </source>
</evidence>
<sequence>MEQQNVTLRCRLKGTFSNLPADFIKDGHMNMVAYKGEMTIHNVSKSDDGLYKCRISGTGESAGSWLAVRVLNVLMLLLEEQVQLSFAQQAYAAWIVPTRLQLFDYSPITFNCEGFNTTTGWRVMRNKKGKVSMCFSNWETATPSICAIKTVYPTDSGEYWCETVDGEKSNTVNITVTAGPVILESPAVPVMEGKAVTLHCRSKTSSVYIADFYKDGLLIGTGPIGELTISSVSKSNEGLYKCRISDFGESPESWLAVRGPAERRFPSPSSQNTSGSGYQPLDSQSNIIPPLTSWMPAKLILFGEVAPDDERKKE</sequence>
<comment type="caution">
    <text evidence="5">The sequence shown here is derived from an EMBL/GenBank/DDBJ whole genome shotgun (WGS) entry which is preliminary data.</text>
</comment>
<feature type="compositionally biased region" description="Polar residues" evidence="3">
    <location>
        <begin position="267"/>
        <end position="282"/>
    </location>
</feature>
<dbReference type="Proteomes" id="UP000424527">
    <property type="component" value="Unassembled WGS sequence"/>
</dbReference>
<evidence type="ECO:0000256" key="1">
    <source>
        <dbReference type="ARBA" id="ARBA00022729"/>
    </source>
</evidence>
<dbReference type="InterPro" id="IPR003599">
    <property type="entry name" value="Ig_sub"/>
</dbReference>